<accession>A0A4C1V601</accession>
<dbReference type="GO" id="GO:0060628">
    <property type="term" value="P:regulation of ER to Golgi vesicle-mediated transport"/>
    <property type="evidence" value="ECO:0007669"/>
    <property type="project" value="TreeGrafter"/>
</dbReference>
<name>A0A4C1V601_EUMVA</name>
<dbReference type="AlphaFoldDB" id="A0A4C1V601"/>
<dbReference type="STRING" id="151549.A0A4C1V601"/>
<proteinExistence type="predicted"/>
<feature type="coiled-coil region" evidence="1">
    <location>
        <begin position="63"/>
        <end position="111"/>
    </location>
</feature>
<dbReference type="InterPro" id="IPR007528">
    <property type="entry name" value="RINT1_Tip20"/>
</dbReference>
<dbReference type="PROSITE" id="PS51386">
    <property type="entry name" value="RINT1_TIP20"/>
    <property type="match status" value="1"/>
</dbReference>
<dbReference type="GO" id="GO:0070939">
    <property type="term" value="C:Dsl1/NZR complex"/>
    <property type="evidence" value="ECO:0007669"/>
    <property type="project" value="InterPro"/>
</dbReference>
<dbReference type="Pfam" id="PF04437">
    <property type="entry name" value="RINT1_TIP1"/>
    <property type="match status" value="2"/>
</dbReference>
<keyword evidence="3" id="KW-1185">Reference proteome</keyword>
<dbReference type="EMBL" id="BGZK01000276">
    <property type="protein sequence ID" value="GBP33625.1"/>
    <property type="molecule type" value="Genomic_DNA"/>
</dbReference>
<sequence>MNEELKRAIIQDINSKVGSDITNLVNAHDIENELVIRRNHLQSCLTVASNEVPTKLAAAVKKAEKNSEQIKSIKDKSEVLKNKVNNFLNKTEKLRNELSKKFTAIEKLEEVLLYLKSFEKIEDLRHLPFTPGTCPGVTRQAPQARSRQLKQCGDDEQAVLLYGELKSMCSTYTKGHRASFVKETTHFWHNILKERLTKQYENALKTLQWPFTTPKETSAPSKESLAKFSNLTKYLFLIEEPKELKTTVEIDDLCQDQDLCLPVKVLLKPLKKRFIFHFTGSRKTARIDRPEWFLTQTLTWIKDHNSFIKKNIQPIVDKLQIKGIKTENEFNTGLIALAAERLHTVLGMYNNQEAKEEILDTDAAFAHAVDETLGFHRELITLTGKEANIILGVLTKAEIFVKWLAVEKKLGQRTDSKTGLGSESKVRLRLRLTSINAEEELSFYVHADSDGALTIRASHPQERTGQDALIKMEESLSNEQWMEAVAGGAGAAVGAVVWVPRGADWFISLLKTIEDRYALLPQPGHRLQFVELQLELIEEWRVRLTQLLGASLGTLESNTFTVADDIPHPLTAVINAAHYTRTVLLQWAQSLVNNRIVYQLRYMVFPQHYLQLYYYRKQFQHFTQQHHDDSESVETVPIEEKFLPKTRKDFLLIEELDETMSLIEVEVRANKMALHDITHRDSVLLPELNALIPVSPLMAPPEFLETNGDTDEPGVWDGAPGLLLRLRDAGLTALAEHIMLEFKATLRDYSGQKWHAMPIVEEMALSVSPSLCRPLSGLCARLHAVNGKLAPPLCAKLRAHIASEIDVYVFEWPSLQHENGPDQPMKYHTLTEYTREVIASAVAFRPEVVLESWWSTGGTAQFCHDVKRNLVPAFAPPSKATVHHLPRLMEACQLLNMDYDDARRLRAVLLKSPNMASDILINLSLRHILPQEAKQQMEQEKQQRRCEDELKVTAGPNCRRVACDRVQWKHPKEAFAKMHAESRDILL</sequence>
<evidence type="ECO:0000256" key="1">
    <source>
        <dbReference type="SAM" id="Coils"/>
    </source>
</evidence>
<keyword evidence="1" id="KW-0175">Coiled coil</keyword>
<evidence type="ECO:0000313" key="2">
    <source>
        <dbReference type="EMBL" id="GBP33625.1"/>
    </source>
</evidence>
<dbReference type="GO" id="GO:0006888">
    <property type="term" value="P:endoplasmic reticulum to Golgi vesicle-mediated transport"/>
    <property type="evidence" value="ECO:0007669"/>
    <property type="project" value="InterPro"/>
</dbReference>
<evidence type="ECO:0000313" key="3">
    <source>
        <dbReference type="Proteomes" id="UP000299102"/>
    </source>
</evidence>
<dbReference type="PANTHER" id="PTHR13520:SF0">
    <property type="entry name" value="RAD50-INTERACTING PROTEIN 1"/>
    <property type="match status" value="1"/>
</dbReference>
<protein>
    <submittedName>
        <fullName evidence="2">RAD50-interacting protein 1</fullName>
    </submittedName>
</protein>
<gene>
    <name evidence="2" type="primary">Rint1</name>
    <name evidence="2" type="ORF">EVAR_32123_1</name>
</gene>
<comment type="caution">
    <text evidence="2">The sequence shown here is derived from an EMBL/GenBank/DDBJ whole genome shotgun (WGS) entry which is preliminary data.</text>
</comment>
<dbReference type="OrthoDB" id="2189254at2759"/>
<dbReference type="Proteomes" id="UP000299102">
    <property type="component" value="Unassembled WGS sequence"/>
</dbReference>
<dbReference type="PANTHER" id="PTHR13520">
    <property type="entry name" value="RAD50-INTERACTING PROTEIN 1 RINT-1"/>
    <property type="match status" value="1"/>
</dbReference>
<reference evidence="2 3" key="1">
    <citation type="journal article" date="2019" name="Commun. Biol.">
        <title>The bagworm genome reveals a unique fibroin gene that provides high tensile strength.</title>
        <authorList>
            <person name="Kono N."/>
            <person name="Nakamura H."/>
            <person name="Ohtoshi R."/>
            <person name="Tomita M."/>
            <person name="Numata K."/>
            <person name="Arakawa K."/>
        </authorList>
    </citation>
    <scope>NUCLEOTIDE SEQUENCE [LARGE SCALE GENOMIC DNA]</scope>
</reference>
<dbReference type="GO" id="GO:0006890">
    <property type="term" value="P:retrograde vesicle-mediated transport, Golgi to endoplasmic reticulum"/>
    <property type="evidence" value="ECO:0007669"/>
    <property type="project" value="InterPro"/>
</dbReference>
<organism evidence="2 3">
    <name type="scientific">Eumeta variegata</name>
    <name type="common">Bagworm moth</name>
    <name type="synonym">Eumeta japonica</name>
    <dbReference type="NCBI Taxonomy" id="151549"/>
    <lineage>
        <taxon>Eukaryota</taxon>
        <taxon>Metazoa</taxon>
        <taxon>Ecdysozoa</taxon>
        <taxon>Arthropoda</taxon>
        <taxon>Hexapoda</taxon>
        <taxon>Insecta</taxon>
        <taxon>Pterygota</taxon>
        <taxon>Neoptera</taxon>
        <taxon>Endopterygota</taxon>
        <taxon>Lepidoptera</taxon>
        <taxon>Glossata</taxon>
        <taxon>Ditrysia</taxon>
        <taxon>Tineoidea</taxon>
        <taxon>Psychidae</taxon>
        <taxon>Oiketicinae</taxon>
        <taxon>Eumeta</taxon>
    </lineage>
</organism>